<sequence length="100" mass="11887">MANFGTLAFSPTVRYQFPGPMTPYPPRPSHHTARAFFASLKECQESNEIPTDRLLGSMSVVLKDKAKRWFRKNKYRWTKWVSLREAFENKYMKLLRFFCC</sequence>
<proteinExistence type="predicted"/>
<evidence type="ECO:0008006" key="3">
    <source>
        <dbReference type="Google" id="ProtNLM"/>
    </source>
</evidence>
<protein>
    <recommendedName>
        <fullName evidence="3">Retrotransposon gag domain-containing protein</fullName>
    </recommendedName>
</protein>
<organism evidence="1 2">
    <name type="scientific">Trichogramma kaykai</name>
    <dbReference type="NCBI Taxonomy" id="54128"/>
    <lineage>
        <taxon>Eukaryota</taxon>
        <taxon>Metazoa</taxon>
        <taxon>Ecdysozoa</taxon>
        <taxon>Arthropoda</taxon>
        <taxon>Hexapoda</taxon>
        <taxon>Insecta</taxon>
        <taxon>Pterygota</taxon>
        <taxon>Neoptera</taxon>
        <taxon>Endopterygota</taxon>
        <taxon>Hymenoptera</taxon>
        <taxon>Apocrita</taxon>
        <taxon>Proctotrupomorpha</taxon>
        <taxon>Chalcidoidea</taxon>
        <taxon>Trichogrammatidae</taxon>
        <taxon>Trichogramma</taxon>
    </lineage>
</organism>
<keyword evidence="2" id="KW-1185">Reference proteome</keyword>
<evidence type="ECO:0000313" key="1">
    <source>
        <dbReference type="EMBL" id="KAL3396559.1"/>
    </source>
</evidence>
<gene>
    <name evidence="1" type="ORF">TKK_009448</name>
</gene>
<evidence type="ECO:0000313" key="2">
    <source>
        <dbReference type="Proteomes" id="UP001627154"/>
    </source>
</evidence>
<reference evidence="1 2" key="1">
    <citation type="journal article" date="2024" name="bioRxiv">
        <title>A reference genome for Trichogramma kaykai: A tiny desert-dwelling parasitoid wasp with competing sex-ratio distorters.</title>
        <authorList>
            <person name="Culotta J."/>
            <person name="Lindsey A.R."/>
        </authorList>
    </citation>
    <scope>NUCLEOTIDE SEQUENCE [LARGE SCALE GENOMIC DNA]</scope>
    <source>
        <strain evidence="1 2">KSX58</strain>
    </source>
</reference>
<dbReference type="EMBL" id="JBJJXI010000070">
    <property type="protein sequence ID" value="KAL3396559.1"/>
    <property type="molecule type" value="Genomic_DNA"/>
</dbReference>
<dbReference type="AlphaFoldDB" id="A0ABD2WUP4"/>
<comment type="caution">
    <text evidence="1">The sequence shown here is derived from an EMBL/GenBank/DDBJ whole genome shotgun (WGS) entry which is preliminary data.</text>
</comment>
<name>A0ABD2WUP4_9HYME</name>
<dbReference type="Proteomes" id="UP001627154">
    <property type="component" value="Unassembled WGS sequence"/>
</dbReference>
<accession>A0ABD2WUP4</accession>